<dbReference type="VEuPathDB" id="FungiDB:CC77DRAFT_136719"/>
<organism evidence="3 4">
    <name type="scientific">Alternaria alternata</name>
    <name type="common">Alternaria rot fungus</name>
    <name type="synonym">Torula alternata</name>
    <dbReference type="NCBI Taxonomy" id="5599"/>
    <lineage>
        <taxon>Eukaryota</taxon>
        <taxon>Fungi</taxon>
        <taxon>Dikarya</taxon>
        <taxon>Ascomycota</taxon>
        <taxon>Pezizomycotina</taxon>
        <taxon>Dothideomycetes</taxon>
        <taxon>Pleosporomycetidae</taxon>
        <taxon>Pleosporales</taxon>
        <taxon>Pleosporineae</taxon>
        <taxon>Pleosporaceae</taxon>
        <taxon>Alternaria</taxon>
        <taxon>Alternaria sect. Alternaria</taxon>
        <taxon>Alternaria alternata complex</taxon>
    </lineage>
</organism>
<dbReference type="GO" id="GO:0005524">
    <property type="term" value="F:ATP binding"/>
    <property type="evidence" value="ECO:0007669"/>
    <property type="project" value="InterPro"/>
</dbReference>
<dbReference type="EMBL" id="PDXD01000006">
    <property type="protein sequence ID" value="RYN79112.1"/>
    <property type="molecule type" value="Genomic_DNA"/>
</dbReference>
<evidence type="ECO:0000256" key="1">
    <source>
        <dbReference type="SAM" id="MobiDB-lite"/>
    </source>
</evidence>
<dbReference type="PANTHER" id="PTHR24359">
    <property type="entry name" value="SERINE/THREONINE-PROTEIN KINASE SBK1"/>
    <property type="match status" value="1"/>
</dbReference>
<dbReference type="SMART" id="SM00220">
    <property type="entry name" value="S_TKc"/>
    <property type="match status" value="1"/>
</dbReference>
<dbReference type="Gene3D" id="1.10.510.10">
    <property type="entry name" value="Transferase(Phosphotransferase) domain 1"/>
    <property type="match status" value="1"/>
</dbReference>
<protein>
    <recommendedName>
        <fullName evidence="2">Protein kinase domain-containing protein</fullName>
    </recommendedName>
</protein>
<comment type="caution">
    <text evidence="3">The sequence shown here is derived from an EMBL/GenBank/DDBJ whole genome shotgun (WGS) entry which is preliminary data.</text>
</comment>
<feature type="compositionally biased region" description="Polar residues" evidence="1">
    <location>
        <begin position="585"/>
        <end position="603"/>
    </location>
</feature>
<evidence type="ECO:0000259" key="2">
    <source>
        <dbReference type="PROSITE" id="PS50011"/>
    </source>
</evidence>
<accession>A0A4V1WSE6</accession>
<dbReference type="PANTHER" id="PTHR24359:SF1">
    <property type="entry name" value="INHIBITOR OF NUCLEAR FACTOR KAPPA-B KINASE EPSILON SUBUNIT HOMOLOG 1-RELATED"/>
    <property type="match status" value="1"/>
</dbReference>
<dbReference type="PROSITE" id="PS50011">
    <property type="entry name" value="PROTEIN_KINASE_DOM"/>
    <property type="match status" value="1"/>
</dbReference>
<name>A0A4V1WSE6_ALTAL</name>
<dbReference type="InterPro" id="IPR000719">
    <property type="entry name" value="Prot_kinase_dom"/>
</dbReference>
<reference evidence="4" key="1">
    <citation type="journal article" date="2019" name="bioRxiv">
        <title>Genomics, evolutionary history and diagnostics of the Alternaria alternata species group including apple and Asian pear pathotypes.</title>
        <authorList>
            <person name="Armitage A.D."/>
            <person name="Cockerton H.M."/>
            <person name="Sreenivasaprasad S."/>
            <person name="Woodhall J.W."/>
            <person name="Lane C.R."/>
            <person name="Harrison R.J."/>
            <person name="Clarkson J.P."/>
        </authorList>
    </citation>
    <scope>NUCLEOTIDE SEQUENCE [LARGE SCALE GENOMIC DNA]</scope>
    <source>
        <strain evidence="4">FERA 1177</strain>
    </source>
</reference>
<dbReference type="Proteomes" id="UP000291422">
    <property type="component" value="Unassembled WGS sequence"/>
</dbReference>
<feature type="region of interest" description="Disordered" evidence="1">
    <location>
        <begin position="494"/>
        <end position="606"/>
    </location>
</feature>
<feature type="domain" description="Protein kinase" evidence="2">
    <location>
        <begin position="65"/>
        <end position="395"/>
    </location>
</feature>
<dbReference type="InterPro" id="IPR011009">
    <property type="entry name" value="Kinase-like_dom_sf"/>
</dbReference>
<feature type="compositionally biased region" description="Basic and acidic residues" evidence="1">
    <location>
        <begin position="523"/>
        <end position="532"/>
    </location>
</feature>
<sequence length="1105" mass="123990">MYDDYLARSENDRNLREQLAGYVRRDEVETIIGDFHTQKWRYCPLTLTLDMDENLHGTKVIPPFCLKTKLPDKGGTASIYWVAVQKDLISDNALALALKDSIYTDEDFGECYQMVLKSYCGNKKRDFDLEKEAFSGLQSNDQIPILKYLGSYTHDYGEGEEFGRTYNLLLEYGENDLYQAWADETNVPPVQAQEILQNWRSIFNVAEAIRHVHHLEIQRGKDQYWRFHGVRGRLKLADFGFSSFAPVVEGHDGSEPKDVPRGFTATYGAPELSHMKQPDGTLSGVSQSIDAWSFGCVLSVAATWIVLGFQGLRQYERLRQLSPANNEEGLTSDRFHDGFDVLPEIEKWHNYLRGHLRPSDTTTELVLDLIELKLLRADPSARYNIEELCEKLKKLSNSAEGDIKSLKKHSRDTDPIVMKALKKIEEEALIQRSSEPKINLLQQPLLQVNPRERASMQINKEELIRQKPLGQTAHRKQILEEKLENCDVMKINDTPLPSGIHNGDYTQSPTDATSSKELPYNGREVKPIHPDLRAPGQDQSDRGHQTPSGPPKHGLSSFPATPPSTNHRKWASDAGSASPSDDRLGTTSHAPLFSTDSPTSSNLRKPVLHLTTPVSPLDRYSGKIAQSIDAPSPPSTSEEKRPMFQNFNHTPSSVSTPENTAHMAKSHAHIHEQSAIGRGLGDQNPYIPENLLHHKIGTGDVPVTNDTSLMKSAIDDKRIQVPTIGVPSTSEHAEIGPSIMLSQSKDSESPQNQSAVSQSSSHAHEKQLVEEDHTPHTYNLSGSNIPILLTLPPTVLSLPYDICLRRKDLDEQTTKGLAMFTKVKGSLGIETRARDSSLIETFSDPRELIFVVDNGWTMSKHWPIVTFVAQTLAKNAAGLDKSGFDVKFTVDGHTHNQARLKGDLGRKKLKKVLKAAWPEYKENNHVTTDMARVFKDISKDWNRGGQPATTLLVFTDGVWSNTDLDSLNKIILDIAEKDQSHAGNRHFSIQFIRFGDEEAQKTLLQTLDDGLCVAHNLRDIIDHCSWRAKVDKMFKGSIEGYLDEQDSDEEPILYDYKKLVGLFEAFNRAEDAVLSPTNSIFRSPSRISHRSSISLSNSVDWPGRR</sequence>
<gene>
    <name evidence="3" type="ORF">AA0117_g4041</name>
</gene>
<dbReference type="VEuPathDB" id="FungiDB:CC77DRAFT_137042"/>
<dbReference type="SUPFAM" id="SSF56112">
    <property type="entry name" value="Protein kinase-like (PK-like)"/>
    <property type="match status" value="1"/>
</dbReference>
<dbReference type="GO" id="GO:0004674">
    <property type="term" value="F:protein serine/threonine kinase activity"/>
    <property type="evidence" value="ECO:0007669"/>
    <property type="project" value="TreeGrafter"/>
</dbReference>
<dbReference type="AlphaFoldDB" id="A0A4V1WSE6"/>
<evidence type="ECO:0000313" key="3">
    <source>
        <dbReference type="EMBL" id="RYN79112.1"/>
    </source>
</evidence>
<evidence type="ECO:0000313" key="4">
    <source>
        <dbReference type="Proteomes" id="UP000291422"/>
    </source>
</evidence>
<proteinExistence type="predicted"/>
<feature type="compositionally biased region" description="Low complexity" evidence="1">
    <location>
        <begin position="749"/>
        <end position="761"/>
    </location>
</feature>
<feature type="region of interest" description="Disordered" evidence="1">
    <location>
        <begin position="742"/>
        <end position="769"/>
    </location>
</feature>
<feature type="compositionally biased region" description="Polar residues" evidence="1">
    <location>
        <begin position="504"/>
        <end position="516"/>
    </location>
</feature>